<dbReference type="PANTHER" id="PTHR18964">
    <property type="entry name" value="ROK (REPRESSOR, ORF, KINASE) FAMILY"/>
    <property type="match status" value="1"/>
</dbReference>
<comment type="similarity">
    <text evidence="1">Belongs to the ROK (NagC/XylR) family.</text>
</comment>
<dbReference type="EC" id="2.7.1.2" evidence="2"/>
<sequence length="332" mass="34106">MTARTYLTFDIGGTKIASAFVTLPDRIHQGKYERDEKPQVQDLQEIPTQADLGGTVLCRRLVDCARGRLKEAAKPGGMPIAGIGIATAGVPDSRNGVILSATDILPGWRGQRVYDAFAAATDIPVHMIGDVGAHGIGEAIFGAGSGNEVVLSLGVGTGIGGALIVNGRLFTGAHGAAGHLGHVASRLGKGFRCSCGTMEGHIEPVASGTGLRDLYNVTLPVNVADATMVPDGVEVARRAMAGEEHAMRTIEASAHALGFVLGGIANTVDPDVVIVSGSVVKAGPQWWDALRSGFVASALPLIRPTPLIEGELGGSAPLIGAAVAAERSFFHA</sequence>
<dbReference type="Gene3D" id="3.30.420.40">
    <property type="match status" value="2"/>
</dbReference>
<dbReference type="InterPro" id="IPR043129">
    <property type="entry name" value="ATPase_NBD"/>
</dbReference>
<dbReference type="PROSITE" id="PS01125">
    <property type="entry name" value="ROK"/>
    <property type="match status" value="1"/>
</dbReference>
<evidence type="ECO:0000256" key="1">
    <source>
        <dbReference type="ARBA" id="ARBA00006479"/>
    </source>
</evidence>
<dbReference type="EMBL" id="CACRSP010000014">
    <property type="protein sequence ID" value="VYT18165.1"/>
    <property type="molecule type" value="Genomic_DNA"/>
</dbReference>
<dbReference type="InterPro" id="IPR049874">
    <property type="entry name" value="ROK_cs"/>
</dbReference>
<protein>
    <submittedName>
        <fullName evidence="2">Glucokinase</fullName>
        <ecNumber evidence="2">2.7.1.2</ecNumber>
    </submittedName>
</protein>
<dbReference type="PANTHER" id="PTHR18964:SF169">
    <property type="entry name" value="N-ACETYLMANNOSAMINE KINASE"/>
    <property type="match status" value="1"/>
</dbReference>
<dbReference type="InterPro" id="IPR000600">
    <property type="entry name" value="ROK"/>
</dbReference>
<accession>A0A6N2UHW0</accession>
<keyword evidence="2" id="KW-0808">Transferase</keyword>
<dbReference type="SUPFAM" id="SSF53067">
    <property type="entry name" value="Actin-like ATPase domain"/>
    <property type="match status" value="1"/>
</dbReference>
<evidence type="ECO:0000313" key="2">
    <source>
        <dbReference type="EMBL" id="VYT18165.1"/>
    </source>
</evidence>
<gene>
    <name evidence="2" type="primary">glcK_1</name>
    <name evidence="2" type="ORF">BDLFYP24_00425</name>
</gene>
<proteinExistence type="inferred from homology"/>
<organism evidence="2">
    <name type="scientific">Bifidobacterium dentium</name>
    <dbReference type="NCBI Taxonomy" id="1689"/>
    <lineage>
        <taxon>Bacteria</taxon>
        <taxon>Bacillati</taxon>
        <taxon>Actinomycetota</taxon>
        <taxon>Actinomycetes</taxon>
        <taxon>Bifidobacteriales</taxon>
        <taxon>Bifidobacteriaceae</taxon>
        <taxon>Bifidobacterium</taxon>
    </lineage>
</organism>
<dbReference type="RefSeq" id="WP_034520581.1">
    <property type="nucleotide sequence ID" value="NZ_CACRSP010000014.1"/>
</dbReference>
<dbReference type="Pfam" id="PF00480">
    <property type="entry name" value="ROK"/>
    <property type="match status" value="1"/>
</dbReference>
<dbReference type="AlphaFoldDB" id="A0A6N2UHW0"/>
<reference evidence="2" key="1">
    <citation type="submission" date="2019-11" db="EMBL/GenBank/DDBJ databases">
        <authorList>
            <person name="Feng L."/>
        </authorList>
    </citation>
    <scope>NUCLEOTIDE SEQUENCE</scope>
    <source>
        <strain evidence="2">BdentiumLFYP24</strain>
    </source>
</reference>
<keyword evidence="2" id="KW-0418">Kinase</keyword>
<name>A0A6N2UHW0_9BIFI</name>
<dbReference type="GO" id="GO:0004340">
    <property type="term" value="F:glucokinase activity"/>
    <property type="evidence" value="ECO:0007669"/>
    <property type="project" value="UniProtKB-EC"/>
</dbReference>